<sequence>MATNHVRSMLTTITSPQAYATISNSGIEHGLQSRRAGSSGSLHEPRISHSQRISLTLDPALESTIRSLLDQQAEIEARLAALLPQRYGANVSVELDMLRHKLKALRSFASDNHILDKIPILSEIEDARMLQYQCECIEMACIEQGLNIIESRHNMQLRLYNRDGAPEGYGPWLEQNLSQHDPVTRGSRARDSLSTRSGLLRSFKCSDDQCLHYIYGFPGQEDRDHHCKEHAMSPKRSYGLSISDTPTLVQLQDPPAHRPEYSKEYSRRVPSLYLPQPDADTHRRDSAPQSLPRDQKDFLRSYSLAAEPKAPKRYLGAAEDSEVDPLLPPLKRSRVGQSRLESIGELKLLQETATCLRCRVTKQRCDSNDPCFSCTKVESSSYSEFWSCLGCQRGRLASFAEALLVPVSSAPRQVQSPLASPLTLSRNINETIDDFYRVSPEHSRFAKSQLDFEDGFWWLEDILHHSPWSRPSLPSSQAPVGRGPPLLAALLGSWNMQATTYSFWHLLSLTGRLSPHRQGELSDFPVLHHAKALLRELLLHDIQRSMPLVYPEASGSYPQPALTQLSSHGCYRSLYSCMAEFLESFEQATLKGQRLGPRSWLAVFLSICVFSIVKSILTDLALSGVETNGTSASTQANSAALVLSSIYNVLVEALVACSSSPLDEANLELPGDDQAMIRSLADLVQRKSWPEQRMTCTRDFLASIGSLNANGSYAQGFIRRRPAMRSLVSEEAASSFKSIEDLRKPLPDLRSVDGPWKPSVPSEQDLCPSRLATDRLMSSSQASNPGRRHTVAEGPLFRADVQGLTSPIPAAKARPSYQRPPLRRVYCAKCNENPEGFRGEHELRRHTDAKHASLVKRWICCEPQSSGTSTPHPVVPLSKCKACFVQKRYGAYYNAAAHLRRAHFNPHRGGKASGDWPPMTILKDWMREVRHSMDVQDQDTDSGEEETEFRQLSDTALSPHSSQQASTHDIPPNLAPAPPLLSRSNHLQSVATQQSPRLHTAPHLEISALTTPVTTTFQVSPGSYTLSAYAGVSSSVRSDDSSASNRNRCPHPQCGRVFKDIAAHMLTHMEERPEKCPIESCEYHIKGFARKYDKNRHALTHYKGTMVCPFCPGPGTAYEKAFNRADVFKRHLTAVHNVEQTPPNSRKQPGGGASVVSSSRERGGSSQGIANALCSICQGQFLNAQDFYEHLDDCVLNVIVPSVTSRSAIPAAVRGDPTNNDETNQKTAEGSGPRDVDPRSKASARTSIALDTTTIMSPSTLRKERPSVRGLRRDSGVQYPHSFANQAEQQDLPDNMQLSSYAKVPQPFLGAEERAASCDAGMDYTNYGRHHRYPDSSESRNGPQRAATTEEQQRPSYTGDSRLEDLMSLPHPQA</sequence>
<feature type="domain" description="C2H2-type" evidence="2">
    <location>
        <begin position="203"/>
        <end position="230"/>
    </location>
</feature>
<proteinExistence type="predicted"/>
<feature type="region of interest" description="Disordered" evidence="1">
    <location>
        <begin position="1210"/>
        <end position="1246"/>
    </location>
</feature>
<dbReference type="InterPro" id="IPR057218">
    <property type="entry name" value="DUF7896"/>
</dbReference>
<feature type="compositionally biased region" description="Polar residues" evidence="1">
    <location>
        <begin position="1217"/>
        <end position="1228"/>
    </location>
</feature>
<feature type="domain" description="C2H2-type" evidence="2">
    <location>
        <begin position="1047"/>
        <end position="1068"/>
    </location>
</feature>
<dbReference type="EMBL" id="KZ678419">
    <property type="protein sequence ID" value="PSR90476.1"/>
    <property type="molecule type" value="Genomic_DNA"/>
</dbReference>
<feature type="domain" description="C2H2-type" evidence="2">
    <location>
        <begin position="1106"/>
        <end position="1136"/>
    </location>
</feature>
<feature type="compositionally biased region" description="Polar residues" evidence="1">
    <location>
        <begin position="1339"/>
        <end position="1359"/>
    </location>
</feature>
<feature type="region of interest" description="Disordered" evidence="1">
    <location>
        <begin position="249"/>
        <end position="293"/>
    </location>
</feature>
<dbReference type="STRING" id="2025994.A0A2T3ABI6"/>
<feature type="region of interest" description="Disordered" evidence="1">
    <location>
        <begin position="1137"/>
        <end position="1163"/>
    </location>
</feature>
<dbReference type="InParanoid" id="A0A2T3ABI6"/>
<evidence type="ECO:0000256" key="1">
    <source>
        <dbReference type="SAM" id="MobiDB-lite"/>
    </source>
</evidence>
<feature type="compositionally biased region" description="Polar residues" evidence="1">
    <location>
        <begin position="950"/>
        <end position="967"/>
    </location>
</feature>
<gene>
    <name evidence="3" type="ORF">BD289DRAFT_215460</name>
</gene>
<dbReference type="PANTHER" id="PTHR42031:SF1">
    <property type="entry name" value="KEY LIME PATHOGENICITY PROTEIN"/>
    <property type="match status" value="1"/>
</dbReference>
<dbReference type="InterPro" id="IPR013087">
    <property type="entry name" value="Znf_C2H2_type"/>
</dbReference>
<dbReference type="Proteomes" id="UP000241462">
    <property type="component" value="Unassembled WGS sequence"/>
</dbReference>
<feature type="compositionally biased region" description="Polar residues" evidence="1">
    <location>
        <begin position="1138"/>
        <end position="1147"/>
    </location>
</feature>
<keyword evidence="4" id="KW-1185">Reference proteome</keyword>
<reference evidence="3 4" key="1">
    <citation type="journal article" date="2018" name="Mycol. Prog.">
        <title>Coniella lustricola, a new species from submerged detritus.</title>
        <authorList>
            <person name="Raudabaugh D.B."/>
            <person name="Iturriaga T."/>
            <person name="Carver A."/>
            <person name="Mondo S."/>
            <person name="Pangilinan J."/>
            <person name="Lipzen A."/>
            <person name="He G."/>
            <person name="Amirebrahimi M."/>
            <person name="Grigoriev I.V."/>
            <person name="Miller A.N."/>
        </authorList>
    </citation>
    <scope>NUCLEOTIDE SEQUENCE [LARGE SCALE GENOMIC DNA]</scope>
    <source>
        <strain evidence="3 4">B22-T-1</strain>
    </source>
</reference>
<accession>A0A2T3ABI6</accession>
<dbReference type="SMART" id="SM00355">
    <property type="entry name" value="ZnF_C2H2"/>
    <property type="match status" value="5"/>
</dbReference>
<evidence type="ECO:0000313" key="3">
    <source>
        <dbReference type="EMBL" id="PSR90476.1"/>
    </source>
</evidence>
<feature type="region of interest" description="Disordered" evidence="1">
    <location>
        <begin position="1322"/>
        <end position="1374"/>
    </location>
</feature>
<feature type="region of interest" description="Disordered" evidence="1">
    <location>
        <begin position="933"/>
        <end position="981"/>
    </location>
</feature>
<dbReference type="PANTHER" id="PTHR42031">
    <property type="entry name" value="KEY LIME PATHOGENICITY PROTEIN"/>
    <property type="match status" value="1"/>
</dbReference>
<dbReference type="Pfam" id="PF25438">
    <property type="entry name" value="DUF7896"/>
    <property type="match status" value="1"/>
</dbReference>
<organism evidence="3 4">
    <name type="scientific">Coniella lustricola</name>
    <dbReference type="NCBI Taxonomy" id="2025994"/>
    <lineage>
        <taxon>Eukaryota</taxon>
        <taxon>Fungi</taxon>
        <taxon>Dikarya</taxon>
        <taxon>Ascomycota</taxon>
        <taxon>Pezizomycotina</taxon>
        <taxon>Sordariomycetes</taxon>
        <taxon>Sordariomycetidae</taxon>
        <taxon>Diaporthales</taxon>
        <taxon>Schizoparmaceae</taxon>
        <taxon>Coniella</taxon>
    </lineage>
</organism>
<dbReference type="Gene3D" id="3.30.160.60">
    <property type="entry name" value="Classic Zinc Finger"/>
    <property type="match status" value="1"/>
</dbReference>
<feature type="compositionally biased region" description="Basic and acidic residues" evidence="1">
    <location>
        <begin position="255"/>
        <end position="267"/>
    </location>
</feature>
<dbReference type="OrthoDB" id="4738706at2759"/>
<name>A0A2T3ABI6_9PEZI</name>
<evidence type="ECO:0000259" key="2">
    <source>
        <dbReference type="SMART" id="SM00355"/>
    </source>
</evidence>
<feature type="domain" description="C2H2-type" evidence="2">
    <location>
        <begin position="1074"/>
        <end position="1101"/>
    </location>
</feature>
<feature type="domain" description="C2H2-type" evidence="2">
    <location>
        <begin position="825"/>
        <end position="851"/>
    </location>
</feature>
<feature type="compositionally biased region" description="Acidic residues" evidence="1">
    <location>
        <begin position="936"/>
        <end position="947"/>
    </location>
</feature>
<protein>
    <recommendedName>
        <fullName evidence="2">C2H2-type domain-containing protein</fullName>
    </recommendedName>
</protein>
<evidence type="ECO:0000313" key="4">
    <source>
        <dbReference type="Proteomes" id="UP000241462"/>
    </source>
</evidence>